<name>A0AAE3DV94_9FIRM</name>
<comment type="caution">
    <text evidence="4">The sequence shown here is derived from an EMBL/GenBank/DDBJ whole genome shotgun (WGS) entry which is preliminary data.</text>
</comment>
<dbReference type="GO" id="GO:0030313">
    <property type="term" value="C:cell envelope"/>
    <property type="evidence" value="ECO:0007669"/>
    <property type="project" value="UniProtKB-SubCell"/>
</dbReference>
<feature type="compositionally biased region" description="Low complexity" evidence="3">
    <location>
        <begin position="2748"/>
        <end position="2780"/>
    </location>
</feature>
<feature type="coiled-coil region" evidence="2">
    <location>
        <begin position="34"/>
        <end position="69"/>
    </location>
</feature>
<gene>
    <name evidence="4" type="ORF">LKD71_15135</name>
</gene>
<keyword evidence="5" id="KW-1185">Reference proteome</keyword>
<protein>
    <submittedName>
        <fullName evidence="4">InlB B-repeat-containing protein</fullName>
    </submittedName>
</protein>
<evidence type="ECO:0000313" key="5">
    <source>
        <dbReference type="Proteomes" id="UP001197875"/>
    </source>
</evidence>
<evidence type="ECO:0000313" key="4">
    <source>
        <dbReference type="EMBL" id="MCC2191110.1"/>
    </source>
</evidence>
<feature type="region of interest" description="Disordered" evidence="3">
    <location>
        <begin position="2662"/>
        <end position="2852"/>
    </location>
</feature>
<reference evidence="4 5" key="1">
    <citation type="submission" date="2021-10" db="EMBL/GenBank/DDBJ databases">
        <title>Anaerobic single-cell dispensing facilitates the cultivation of human gut bacteria.</title>
        <authorList>
            <person name="Afrizal A."/>
        </authorList>
    </citation>
    <scope>NUCLEOTIDE SEQUENCE [LARGE SCALE GENOMIC DNA]</scope>
    <source>
        <strain evidence="4 5">CLA-AA-H277</strain>
    </source>
</reference>
<dbReference type="InterPro" id="IPR013378">
    <property type="entry name" value="InlB-like_B-rpt"/>
</dbReference>
<comment type="subcellular location">
    <subcellularLocation>
        <location evidence="1">Cell envelope</location>
    </subcellularLocation>
</comment>
<sequence length="2852" mass="314646">MKKKQRQFLAMLLVLAMLVTTIGGTGVGETFVRAAELEETKEESNKSAETETEEDLRTMEMAAKELKEQAQLETWSDAKAFLEKLLGLSAESDELDSCFDGKTDENLSGADWQALCEKLWANRVFSEEEADSLNLTGGDANLLIMAEKAAVTGAEAKHISVAGGGKVKLKETKTDSMGIFGGIRTELSGTSLEKLTLFSGEEAEDTLLRLSQDTEVPEIQVDGGKEVTIEGNASLGVIRVTKAPEKLTVRATASVKNESQEAFTLVKPDGSEITLKAGQQEELVLTSYLVTFMAEDEVLETSLVKPGDPVEYPEELPEKEGKIFTSWYQDEEFTEPASQFEAVNGQLTFYARYIKAEDAVTVTFETAGGDPLKPLAFAKGETLLTKPVSEISTRKEGYTFGGWCRDAECTESFSYTEPLEENVTLYAFFTSDEPEISEKDGSSVDRKDFGWQEEVLLTAEEGMTLEDVEAAIRLEAGSGDLEPTVSVRETADGFALSGTCYEKDGEKGFEPGSTVSVIVSDGVHFAGYSEDVETMVLYVYKEEVEVVDFSDEIAYELWDQVTSYTPVVSYEDKDQSENLDEEVDQRDYDPGEIVLQTDKEYKKEDIVVFYDGEIGREEQNIEAYTEGSFDGYVLFAEILTAEKKEDGTHLTFGYADPEAYLSDLDVHVTEDVDVDEELSEEDLELLSSKISSQVEENEELKAQMLVAVMSSRETQKLLDEMYGEGVYALAGMNATLQPQRPTVKLSVSGSTVTANITVGAKATIKKDGKILMTVTPKLAFTQSLSVQTNVNGGKIWLDMSVTLRSTSKIALTISATTGKSANVFEKAAESMKEIVKPEGIKETDDYDAYDQSVQDLMDVMQSVVSTSLSYNDLFTVRLLTLKFSFYGIITLGVDLDFVGQIGILATFGVEIVITNGERIGFKYNFLKFKGSSYTQKLESNVTTNIYLIGKVGVRLGLRLTISITLCGIASASVMGSLYAYAELSGMYFFTANLLSGANTSLGALNFEVGIDVSVDLGLRVKLIFKTIKKNWNVYKGRWPLWSTSVSSKLSYMNAEKLDQMWESSIANADKKTVFGFQNIPMKTWTLMTGKCLENELLCSNKEVSLKIENLTVNGEKVPSGDPKNKLFSVGDPSKGQNQGMIYMDESIAAEYICEKAELDVVLTYQNSNASAMVKKQVRRFHLSKQCAISTTTQKVQVKLYDWCAHAWGLEAAAWDNAVVYETSFEASHMVGGLSEPTATGKMNLNTAASAAIKAYPEIQGMNFSWLDPSGSSSMQYSVPRISNFCYMTPDNGVVRFDVFKETKEYEVTYYLYVRRFEGDGSINYHVKLTNPLPDTQYAFSVYPPQSETALDFAPEEDGSWKLSAKRSAFNGEKQPLLMTVDGAEPVKTGFFLTGREQETDVRYEITLGDPKLEVELGEGIRSMNFEDGSIVTETGIRPGTEVRLKITLEEGYTGVEVQCEDPDIQFRTEEDNTVVFSMPTYDLKLRLRSYKYRTLTFLYNYGSYGTYKTVSVREDGKTEEPPAPFVDGLTFRGWKEKEDGSGDSFIFGGNLVTDQILYADWTCDVTVDFGAVKGQALYLDGEETRQVFEGDGEEYYRFTYSTRRVGEKVLDILVPDYPGYEFTGWYTNAEAEGEPADTENLTLTGGLILYAGWIKLIPVTFERNAPAENPEEGSYANTVVQEGALLTELPENPVRDHYEFTGWYKDRKGKEAFDPAAETISEELILYAGWKAVTYSIIYEMNGVEKPAENPESYTTEDTIILKNPEREGYEFTGWTGTGLTEAVKTVEIPAGSSGERQYTAHWKAITYKLSYNLVRGTLAEPNPESYTVESDEITLKNPALEKYEFTGWIGTGLTEPTMEVKISRGSMGDRSYQATWKTDDPSEKIADMALEAVSGGFESRIEDLPELGEEAELDARVLEAVREALQNALHEDERISAYLDAISMTVVQEEEPEMEDRFYRYLYRVTVTYKDDAGTEYVRENTAYEAWISKNQPEVTLAPTAGSLTYGQSLKDSTLTGGCVKYGEVEVPGTFSWQDETIIPWGGDNGSVIYWVIFTPDEEAAKLYAPCEIEVSVQTQIGVNVEFTADSRDYVKDSTAATGTYRLVDADRGIVYEELKLTGGQMEFSQNIPGKDLQVVFYGYQLENDSDGLYVLLNESAKSTAEIRRIQPVLETAPTVNGTVTVGTALRDVEVTGGRAVYKVAANAYQEAAGTWTWDAPGYTLSDSDEGEQEFTLTFVPEDKVGFRSITGIKVKLTVTKREVEIPLIAGLTYDGSLQKPVVNETADYKVTENNGGISAGTYTVTLRLKHSEYMVWKESGLATDGSQATVSSKDPAVAVVSYQIRKADLTVSADPAGNVIQVQKLGYGQELTEGEKETHTVNRKVVDFRLSAQDMISGVVVSYERNGSSIPVTGKWKWMLTDETGEPYSQPLPVGKRQIKAEFIPEEKQRGNLNPVSYSFLVEVVMAVPDASSCAFETIYVIGIGALNVPLTLCKLDQPQPVNPNNGKPVDGVWNWEDPEMILNSRSYNVTFTPTDSKNYKTVNSSAEVKAKDALPLTAYVKYGSDGTFTARTAVSIWGTTRKRSILVGVSEQENMTFSKVEISMGNETASCRVDASGNYVYTNSGFMTVIYHSSLKIVEIVMERALTAEPTIDVYMTQTTGTQSLEADETKTAAVSTTSRKGKKARRKPEKTAESESETAAAETEAVTEPQTEAPEPSTEEVTEPTTEPVTEKTTEAGTEAPEPEKQTETPATEETTEAAEPATESQTAAPEPASEPSTEPQTEKQTETAAPEPSTEPQTEAILPEPAAEPMTEAPEPATEVQTELASELQSESLHTEAMNTEGAEMPLPEEG</sequence>
<dbReference type="Gene3D" id="2.60.40.4270">
    <property type="entry name" value="Listeria-Bacteroides repeat domain"/>
    <property type="match status" value="6"/>
</dbReference>
<dbReference type="EMBL" id="JAJEPR010000038">
    <property type="protein sequence ID" value="MCC2191110.1"/>
    <property type="molecule type" value="Genomic_DNA"/>
</dbReference>
<evidence type="ECO:0000256" key="1">
    <source>
        <dbReference type="ARBA" id="ARBA00004196"/>
    </source>
</evidence>
<evidence type="ECO:0000256" key="3">
    <source>
        <dbReference type="SAM" id="MobiDB-lite"/>
    </source>
</evidence>
<proteinExistence type="predicted"/>
<keyword evidence="2" id="KW-0175">Coiled coil</keyword>
<dbReference type="Proteomes" id="UP001197875">
    <property type="component" value="Unassembled WGS sequence"/>
</dbReference>
<dbReference type="InterPro" id="IPR042229">
    <property type="entry name" value="Listeria/Bacterioides_rpt_sf"/>
</dbReference>
<dbReference type="NCBIfam" id="TIGR02543">
    <property type="entry name" value="List_Bact_rpt"/>
    <property type="match status" value="2"/>
</dbReference>
<feature type="compositionally biased region" description="Low complexity" evidence="3">
    <location>
        <begin position="2697"/>
        <end position="2716"/>
    </location>
</feature>
<feature type="compositionally biased region" description="Polar residues" evidence="3">
    <location>
        <begin position="2821"/>
        <end position="2833"/>
    </location>
</feature>
<dbReference type="RefSeq" id="WP_227616080.1">
    <property type="nucleotide sequence ID" value="NZ_JAJEPR010000038.1"/>
</dbReference>
<dbReference type="Pfam" id="PF09479">
    <property type="entry name" value="Flg_new"/>
    <property type="match status" value="6"/>
</dbReference>
<organism evidence="4 5">
    <name type="scientific">Fusicatenibacter faecihominis</name>
    <dbReference type="NCBI Taxonomy" id="2881276"/>
    <lineage>
        <taxon>Bacteria</taxon>
        <taxon>Bacillati</taxon>
        <taxon>Bacillota</taxon>
        <taxon>Clostridia</taxon>
        <taxon>Lachnospirales</taxon>
        <taxon>Lachnospiraceae</taxon>
        <taxon>Fusicatenibacter</taxon>
    </lineage>
</organism>
<feature type="compositionally biased region" description="Basic residues" evidence="3">
    <location>
        <begin position="2679"/>
        <end position="2688"/>
    </location>
</feature>
<feature type="compositionally biased region" description="Low complexity" evidence="3">
    <location>
        <begin position="2804"/>
        <end position="2820"/>
    </location>
</feature>
<accession>A0AAE3DV94</accession>
<evidence type="ECO:0000256" key="2">
    <source>
        <dbReference type="SAM" id="Coils"/>
    </source>
</evidence>